<dbReference type="Proteomes" id="UP000319776">
    <property type="component" value="Unassembled WGS sequence"/>
</dbReference>
<dbReference type="RefSeq" id="WP_140781311.1">
    <property type="nucleotide sequence ID" value="NZ_VFSS01000005.1"/>
</dbReference>
<protein>
    <submittedName>
        <fullName evidence="1">Uncharacterized protein</fullName>
    </submittedName>
</protein>
<dbReference type="AlphaFoldDB" id="A0A501XAN0"/>
<sequence length="373" mass="43955">MVVINEAYQNQDNKWIENFYIKTETINYHPKAIDYLVYGQLNLERLIKNNKFIIRFKYFNPYFSGGVIKAKLYINNKEYEFKLNHIKENSEFNFICISELTKGLTNEVFENIENINISISGIKYGFNVEEKITDFVYKISNINQNKEIKVQSKGIIINFLNNLIIDSNVDIENSDKFIHFESRKYTQFNFYPTLLKQNQLNKTLYQVSINKVFNDKNIDEDIKQSDVYNIKLKSEFNTSLIDGDIKLLFNPYDLKNGITFDNYSYYDKIKQKIIVSANSNQAQKGLLIPPNFFGNLNHKTTINFGNKDKTFVLIYNQVFLKPLLNLYKGLIKLNIEKHQQKIINIKYHKLKEESIPKIIKRATSIEEIIKLGE</sequence>
<name>A0A501XAN0_9BACT</name>
<keyword evidence="2" id="KW-1185">Reference proteome</keyword>
<dbReference type="EMBL" id="VFSS01000005">
    <property type="protein sequence ID" value="TPE57364.1"/>
    <property type="molecule type" value="Genomic_DNA"/>
</dbReference>
<gene>
    <name evidence="1" type="ORF">FJO69_01925</name>
</gene>
<evidence type="ECO:0000313" key="1">
    <source>
        <dbReference type="EMBL" id="TPE57364.1"/>
    </source>
</evidence>
<dbReference type="NCBIfam" id="NF045960">
    <property type="entry name" value="MHO_1580_fam"/>
    <property type="match status" value="1"/>
</dbReference>
<evidence type="ECO:0000313" key="2">
    <source>
        <dbReference type="Proteomes" id="UP000319776"/>
    </source>
</evidence>
<reference evidence="1 2" key="1">
    <citation type="submission" date="2019-06" db="EMBL/GenBank/DDBJ databases">
        <title>Mycoplasma falconis type strain whole genome sequence.</title>
        <authorList>
            <person name="Spergser J."/>
        </authorList>
    </citation>
    <scope>NUCLEOTIDE SEQUENCE [LARGE SCALE GENOMIC DNA]</scope>
    <source>
        <strain evidence="1 2">ATCC 51372</strain>
    </source>
</reference>
<comment type="caution">
    <text evidence="1">The sequence shown here is derived from an EMBL/GenBank/DDBJ whole genome shotgun (WGS) entry which is preliminary data.</text>
</comment>
<accession>A0A501XAN0</accession>
<dbReference type="OrthoDB" id="396807at2"/>
<organism evidence="1 2">
    <name type="scientific">[Mycoplasma] falconis</name>
    <dbReference type="NCBI Taxonomy" id="92403"/>
    <lineage>
        <taxon>Bacteria</taxon>
        <taxon>Bacillati</taxon>
        <taxon>Mycoplasmatota</taxon>
        <taxon>Mycoplasmoidales</taxon>
        <taxon>Metamycoplasmataceae</taxon>
        <taxon>Metamycoplasma</taxon>
    </lineage>
</organism>
<proteinExistence type="predicted"/>